<dbReference type="InterPro" id="IPR020846">
    <property type="entry name" value="MFS_dom"/>
</dbReference>
<feature type="transmembrane region" description="Helical" evidence="6">
    <location>
        <begin position="223"/>
        <end position="247"/>
    </location>
</feature>
<dbReference type="GO" id="GO:0005886">
    <property type="term" value="C:plasma membrane"/>
    <property type="evidence" value="ECO:0007669"/>
    <property type="project" value="UniProtKB-SubCell"/>
</dbReference>
<dbReference type="Gene3D" id="1.20.1250.20">
    <property type="entry name" value="MFS general substrate transporter like domains"/>
    <property type="match status" value="1"/>
</dbReference>
<feature type="transmembrane region" description="Helical" evidence="6">
    <location>
        <begin position="379"/>
        <end position="405"/>
    </location>
</feature>
<keyword evidence="5 6" id="KW-0472">Membrane</keyword>
<dbReference type="Proteomes" id="UP000298781">
    <property type="component" value="Chromosome"/>
</dbReference>
<evidence type="ECO:0000256" key="5">
    <source>
        <dbReference type="ARBA" id="ARBA00023136"/>
    </source>
</evidence>
<dbReference type="InterPro" id="IPR050189">
    <property type="entry name" value="MFS_Efflux_Transporters"/>
</dbReference>
<feature type="transmembrane region" description="Helical" evidence="6">
    <location>
        <begin position="104"/>
        <end position="126"/>
    </location>
</feature>
<proteinExistence type="predicted"/>
<feature type="transmembrane region" description="Helical" evidence="6">
    <location>
        <begin position="348"/>
        <end position="367"/>
    </location>
</feature>
<feature type="transmembrane region" description="Helical" evidence="6">
    <location>
        <begin position="290"/>
        <end position="307"/>
    </location>
</feature>
<name>A0A4D7AYF8_9HYPH</name>
<dbReference type="Pfam" id="PF07690">
    <property type="entry name" value="MFS_1"/>
    <property type="match status" value="1"/>
</dbReference>
<accession>A0A4D7AYF8</accession>
<evidence type="ECO:0000259" key="7">
    <source>
        <dbReference type="PROSITE" id="PS50850"/>
    </source>
</evidence>
<dbReference type="PANTHER" id="PTHR43124:SF3">
    <property type="entry name" value="CHLORAMPHENICOL EFFLUX PUMP RV0191"/>
    <property type="match status" value="1"/>
</dbReference>
<evidence type="ECO:0000256" key="3">
    <source>
        <dbReference type="ARBA" id="ARBA00022692"/>
    </source>
</evidence>
<keyword evidence="3 6" id="KW-0812">Transmembrane</keyword>
<protein>
    <submittedName>
        <fullName evidence="8">MFS transporter</fullName>
    </submittedName>
</protein>
<evidence type="ECO:0000313" key="9">
    <source>
        <dbReference type="Proteomes" id="UP000298781"/>
    </source>
</evidence>
<feature type="transmembrane region" description="Helical" evidence="6">
    <location>
        <begin position="138"/>
        <end position="160"/>
    </location>
</feature>
<evidence type="ECO:0000256" key="2">
    <source>
        <dbReference type="ARBA" id="ARBA00022475"/>
    </source>
</evidence>
<evidence type="ECO:0000256" key="6">
    <source>
        <dbReference type="SAM" id="Phobius"/>
    </source>
</evidence>
<dbReference type="OrthoDB" id="272777at2"/>
<feature type="transmembrane region" description="Helical" evidence="6">
    <location>
        <begin position="259"/>
        <end position="278"/>
    </location>
</feature>
<feature type="transmembrane region" description="Helical" evidence="6">
    <location>
        <begin position="50"/>
        <end position="72"/>
    </location>
</feature>
<dbReference type="PROSITE" id="PS50850">
    <property type="entry name" value="MFS"/>
    <property type="match status" value="1"/>
</dbReference>
<organism evidence="8 9">
    <name type="scientific">Phreatobacter stygius</name>
    <dbReference type="NCBI Taxonomy" id="1940610"/>
    <lineage>
        <taxon>Bacteria</taxon>
        <taxon>Pseudomonadati</taxon>
        <taxon>Pseudomonadota</taxon>
        <taxon>Alphaproteobacteria</taxon>
        <taxon>Hyphomicrobiales</taxon>
        <taxon>Phreatobacteraceae</taxon>
        <taxon>Phreatobacter</taxon>
    </lineage>
</organism>
<dbReference type="KEGG" id="pstg:E8M01_06095"/>
<dbReference type="AlphaFoldDB" id="A0A4D7AYF8"/>
<dbReference type="SUPFAM" id="SSF103473">
    <property type="entry name" value="MFS general substrate transporter"/>
    <property type="match status" value="1"/>
</dbReference>
<dbReference type="PANTHER" id="PTHR43124">
    <property type="entry name" value="PURINE EFFLUX PUMP PBUE"/>
    <property type="match status" value="1"/>
</dbReference>
<reference evidence="8 9" key="1">
    <citation type="submission" date="2019-04" db="EMBL/GenBank/DDBJ databases">
        <title>Phreatobacter aquaticus sp. nov.</title>
        <authorList>
            <person name="Choi A."/>
        </authorList>
    </citation>
    <scope>NUCLEOTIDE SEQUENCE [LARGE SCALE GENOMIC DNA]</scope>
    <source>
        <strain evidence="8 9">KCTC 52518</strain>
    </source>
</reference>
<evidence type="ECO:0000313" key="8">
    <source>
        <dbReference type="EMBL" id="QCI63853.1"/>
    </source>
</evidence>
<feature type="transmembrane region" description="Helical" evidence="6">
    <location>
        <begin position="313"/>
        <end position="336"/>
    </location>
</feature>
<feature type="domain" description="Major facilitator superfamily (MFS) profile" evidence="7">
    <location>
        <begin position="14"/>
        <end position="412"/>
    </location>
</feature>
<evidence type="ECO:0000256" key="4">
    <source>
        <dbReference type="ARBA" id="ARBA00022989"/>
    </source>
</evidence>
<feature type="transmembrane region" description="Helical" evidence="6">
    <location>
        <begin position="166"/>
        <end position="188"/>
    </location>
</feature>
<gene>
    <name evidence="8" type="ORF">E8M01_06095</name>
</gene>
<keyword evidence="2" id="KW-1003">Cell membrane</keyword>
<keyword evidence="4 6" id="KW-1133">Transmembrane helix</keyword>
<feature type="transmembrane region" description="Helical" evidence="6">
    <location>
        <begin position="79"/>
        <end position="98"/>
    </location>
</feature>
<dbReference type="GO" id="GO:0022857">
    <property type="term" value="F:transmembrane transporter activity"/>
    <property type="evidence" value="ECO:0007669"/>
    <property type="project" value="InterPro"/>
</dbReference>
<dbReference type="InterPro" id="IPR036259">
    <property type="entry name" value="MFS_trans_sf"/>
</dbReference>
<dbReference type="InterPro" id="IPR011701">
    <property type="entry name" value="MFS"/>
</dbReference>
<keyword evidence="9" id="KW-1185">Reference proteome</keyword>
<evidence type="ECO:0000256" key="1">
    <source>
        <dbReference type="ARBA" id="ARBA00004651"/>
    </source>
</evidence>
<dbReference type="EMBL" id="CP039690">
    <property type="protein sequence ID" value="QCI63853.1"/>
    <property type="molecule type" value="Genomic_DNA"/>
</dbReference>
<sequence>MGEATLARSAMIALVGTLGLATAFSQFYRNSVGVIATTLAGELELTAAQLGTLSSSFFLVFALCQIPVGIVIDRYGPRSAMLGSAAFVILGSFVFAFAQGNGSLLAGRLLLGIGCSTFLMAPLVIYSRAFPPATFASLTGLQLSISSLGNIGATVPLALATEAFGWRAAFIAAGLGCLALTLAIFVVVRGPAAGPQAGSPKETLADALRGVARATRAPGFWRLFLIQFSSYSTFGLIIGLWGGPYLAHVHGSDLQTQGQVLLAMAVAQVCGMLFWGLADRIVKAYRPLTLTAAGLSVALLVGLIVVGHRLDTFGAAAIIAALGFSCAYAPVIVAHGKAMFPPALTGRGMTLLNIGTVGGGFATQWLTGLAVKAVAGSALVYPVAAFQLAFGMQAVLLATAALVYAGAPDPRRAIG</sequence>
<comment type="subcellular location">
    <subcellularLocation>
        <location evidence="1">Cell membrane</location>
        <topology evidence="1">Multi-pass membrane protein</topology>
    </subcellularLocation>
</comment>